<accession>A0A1J0MBZ2</accession>
<evidence type="ECO:0000313" key="1">
    <source>
        <dbReference type="EMBL" id="APD18539.1"/>
    </source>
</evidence>
<organism evidence="1 2">
    <name type="scientific">Streptomyces phage Picard</name>
    <dbReference type="NCBI Taxonomy" id="1920311"/>
    <lineage>
        <taxon>Viruses</taxon>
        <taxon>Duplodnaviria</taxon>
        <taxon>Heunggongvirae</taxon>
        <taxon>Uroviricota</taxon>
        <taxon>Caudoviricetes</taxon>
        <taxon>Picardvirus</taxon>
        <taxon>Picardvirus picard</taxon>
    </lineage>
</organism>
<dbReference type="InterPro" id="IPR048813">
    <property type="entry name" value="GP7-like"/>
</dbReference>
<proteinExistence type="predicted"/>
<keyword evidence="2" id="KW-1185">Reference proteome</keyword>
<evidence type="ECO:0000313" key="2">
    <source>
        <dbReference type="Proteomes" id="UP000226324"/>
    </source>
</evidence>
<dbReference type="Proteomes" id="UP000226324">
    <property type="component" value="Segment"/>
</dbReference>
<reference evidence="1 2" key="1">
    <citation type="submission" date="2016-11" db="EMBL/GenBank/DDBJ databases">
        <authorList>
            <person name="Adame A."/>
            <person name="Tommaney K.S."/>
            <person name="Leatherman A.T."/>
            <person name="Nguyen L.K."/>
            <person name="Nayek S."/>
            <person name="Bhuiyan S."/>
            <person name="Layton S.R."/>
            <person name="Donegan-Quick R."/>
            <person name="Schaff J."/>
            <person name="Hughes L.E."/>
            <person name="Garlena R.A."/>
            <person name="Russell D.A."/>
            <person name="Pope W.H."/>
            <person name="Jacobs-Sera D."/>
            <person name="Hendrix R.W."/>
            <person name="Hatfull G.F."/>
        </authorList>
    </citation>
    <scope>NUCLEOTIDE SEQUENCE [LARGE SCALE GENOMIC DNA]</scope>
</reference>
<dbReference type="NCBIfam" id="NF045672">
    <property type="entry name" value="MCP_gp7_epsi_15"/>
    <property type="match status" value="1"/>
</dbReference>
<dbReference type="EMBL" id="KY092480">
    <property type="protein sequence ID" value="APD18539.1"/>
    <property type="molecule type" value="Genomic_DNA"/>
</dbReference>
<sequence length="336" mass="35071">MPITLAEAKNNTQDDIDVAVIDEFRKSSVILDSLQFDQAVNPSGGGSTLTYGYRRLVTQPTAAFRALNTEYAPSNVTTQRYTVDLAVLGGSFEVDRVIAGIGPAASGSVALNMSQKIKATSTKFQDAVINGDVAADANSFDGLDKALSGTATEFRAGVVTDWTDFDTNPAAVHRALDALDEWLSMLDGTPTVILGNAKALARVRAAARRAGMYTRSPIEGLIGDNGRPIERETYGGIVFADPGTKAGSNDPIIPTENRTVGGTAATGLTDLYAYRAGLDGFHGVATAGGQLVNSYLPNLTTPGAVKLGEVEMGPVAVVLKATKAASVFRNLKVVGA</sequence>
<name>A0A1J0MBZ2_9CAUD</name>
<protein>
    <submittedName>
        <fullName evidence="1">Major capsid protein</fullName>
    </submittedName>
</protein>
<gene>
    <name evidence="1" type="ORF">SEA_PICARD_7</name>
</gene>